<reference evidence="1 2" key="1">
    <citation type="submission" date="2016-05" db="EMBL/GenBank/DDBJ databases">
        <title>Comparative analysis of secretome profiles of manganese(II)-oxidizing ascomycete fungi.</title>
        <authorList>
            <consortium name="DOE Joint Genome Institute"/>
            <person name="Zeiner C.A."/>
            <person name="Purvine S.O."/>
            <person name="Zink E.M."/>
            <person name="Wu S."/>
            <person name="Pasa-Tolic L."/>
            <person name="Chaput D.L."/>
            <person name="Haridas S."/>
            <person name="Grigoriev I.V."/>
            <person name="Santelli C.M."/>
            <person name="Hansel C.M."/>
        </authorList>
    </citation>
    <scope>NUCLEOTIDE SEQUENCE [LARGE SCALE GENOMIC DNA]</scope>
    <source>
        <strain evidence="1 2">AP3s5-JAC2a</strain>
    </source>
</reference>
<dbReference type="InParanoid" id="A0A177BZD8"/>
<dbReference type="GeneID" id="28769382"/>
<accession>A0A177BZD8</accession>
<dbReference type="AlphaFoldDB" id="A0A177BZD8"/>
<protein>
    <submittedName>
        <fullName evidence="1">Uncharacterized protein</fullName>
    </submittedName>
</protein>
<dbReference type="Proteomes" id="UP000077069">
    <property type="component" value="Unassembled WGS sequence"/>
</dbReference>
<gene>
    <name evidence="1" type="ORF">CC84DRAFT_359324</name>
</gene>
<organism evidence="1 2">
    <name type="scientific">Paraphaeosphaeria sporulosa</name>
    <dbReference type="NCBI Taxonomy" id="1460663"/>
    <lineage>
        <taxon>Eukaryota</taxon>
        <taxon>Fungi</taxon>
        <taxon>Dikarya</taxon>
        <taxon>Ascomycota</taxon>
        <taxon>Pezizomycotina</taxon>
        <taxon>Dothideomycetes</taxon>
        <taxon>Pleosporomycetidae</taxon>
        <taxon>Pleosporales</taxon>
        <taxon>Massarineae</taxon>
        <taxon>Didymosphaeriaceae</taxon>
        <taxon>Paraphaeosphaeria</taxon>
    </lineage>
</organism>
<evidence type="ECO:0000313" key="1">
    <source>
        <dbReference type="EMBL" id="OAG00079.1"/>
    </source>
</evidence>
<evidence type="ECO:0000313" key="2">
    <source>
        <dbReference type="Proteomes" id="UP000077069"/>
    </source>
</evidence>
<sequence>MSDSMHEAVQLLLLMDDVLGKGTGLIPVWYCLAQRPKQNFLFAHYAKACPLSNLASYYIVNLKQVSECEQPFLSCFAVFFFQPFTVTHSALPRHTISESTRTSRLLLGFSGPKSLLTTIFLVLPTCRRIRSRIRNSFFGSHFLPVNSPLVL</sequence>
<proteinExistence type="predicted"/>
<dbReference type="EMBL" id="KV441560">
    <property type="protein sequence ID" value="OAG00079.1"/>
    <property type="molecule type" value="Genomic_DNA"/>
</dbReference>
<name>A0A177BZD8_9PLEO</name>
<keyword evidence="2" id="KW-1185">Reference proteome</keyword>
<dbReference type="RefSeq" id="XP_018030444.1">
    <property type="nucleotide sequence ID" value="XM_018185896.1"/>
</dbReference>